<dbReference type="SMART" id="SM00066">
    <property type="entry name" value="GAL4"/>
    <property type="match status" value="1"/>
</dbReference>
<dbReference type="Proteomes" id="UP000024837">
    <property type="component" value="Unassembled WGS sequence"/>
</dbReference>
<dbReference type="GO" id="GO:0008270">
    <property type="term" value="F:zinc ion binding"/>
    <property type="evidence" value="ECO:0007669"/>
    <property type="project" value="InterPro"/>
</dbReference>
<evidence type="ECO:0000256" key="1">
    <source>
        <dbReference type="ARBA" id="ARBA00023242"/>
    </source>
</evidence>
<sequence length="549" mass="59801">MGFADPYLSDSSSSSGSIIKFPVQIQPSGASGSRLSDSSSNISLQPSGTFITLSSPGGSSLSGGELDIELVDGAAAVVTAGTDGAKASGHPRGVDAHIKQAHRRTHRKSRMGCGMCKTRKVKCDEAKPRCGNCMDRSEKCIYPDMSVFRAHKPVVFTGGNCPGDPSTPPEVYDTGEFDEAIPRPGPTYTSNRLIKAGLSPHFALVPGRAGRPTNEARLLHHWITVTCSGIRFPKRSSTLELMREVVPQLATAHPFLQDALLACAAVHLSDRTSSEPQTLINSASERYFNRGLRGFQQVLAEPAKTLASVEAVFATSMLIAVWNGMNAFHHSAKGDFYDDFVRYFHMAQGPKTIGANYWQSLDGTRTRLLIEQREGATVLDSELSEFLKQETLMPIASRVMDNLEEEVTDPVTRDAYRTTMGLIEWVHAALLGPPHEAKELATRVNTFPTILSGAFVRLLTERDERAIAIAAHYLATACKVDSYSWFLAGGKLKRYVRVLCGMVRRKEWVVWPLITIGDSWTSALLQVDGKLDESICTLAAQVLSAPTEA</sequence>
<dbReference type="InterPro" id="IPR036864">
    <property type="entry name" value="Zn2-C6_fun-type_DNA-bd_sf"/>
</dbReference>
<dbReference type="PROSITE" id="PS00463">
    <property type="entry name" value="ZN2_CY6_FUNGAL_1"/>
    <property type="match status" value="1"/>
</dbReference>
<dbReference type="Pfam" id="PF00172">
    <property type="entry name" value="Zn_clus"/>
    <property type="match status" value="1"/>
</dbReference>
<dbReference type="SUPFAM" id="SSF57701">
    <property type="entry name" value="Zn2/Cys6 DNA-binding domain"/>
    <property type="match status" value="1"/>
</dbReference>
<dbReference type="GO" id="GO:0001228">
    <property type="term" value="F:DNA-binding transcription activator activity, RNA polymerase II-specific"/>
    <property type="evidence" value="ECO:0007669"/>
    <property type="project" value="TreeGrafter"/>
</dbReference>
<dbReference type="PANTHER" id="PTHR47784">
    <property type="entry name" value="STEROL UPTAKE CONTROL PROTEIN 2"/>
    <property type="match status" value="1"/>
</dbReference>
<protein>
    <recommendedName>
        <fullName evidence="3">Zn(2)-C6 fungal-type domain-containing protein</fullName>
    </recommendedName>
</protein>
<dbReference type="HOGENOM" id="CLU_496084_0_0_1"/>
<dbReference type="EMBL" id="KI966443">
    <property type="protein sequence ID" value="EWC44258.1"/>
    <property type="molecule type" value="Genomic_DNA"/>
</dbReference>
<reference evidence="4 5" key="1">
    <citation type="submission" date="2013-05" db="EMBL/GenBank/DDBJ databases">
        <title>Drechslerella stenobrocha genome reveals carnivorous origination and mechanical trapping mechanism of predatory fungi.</title>
        <authorList>
            <person name="Liu X."/>
            <person name="Zhang W."/>
            <person name="Liu K."/>
        </authorList>
    </citation>
    <scope>NUCLEOTIDE SEQUENCE [LARGE SCALE GENOMIC DNA]</scope>
    <source>
        <strain evidence="4 5">248</strain>
    </source>
</reference>
<dbReference type="InterPro" id="IPR001138">
    <property type="entry name" value="Zn2Cys6_DnaBD"/>
</dbReference>
<accession>W7HWG3</accession>
<dbReference type="Pfam" id="PF11951">
    <property type="entry name" value="Fungal_trans_2"/>
    <property type="match status" value="1"/>
</dbReference>
<evidence type="ECO:0000313" key="4">
    <source>
        <dbReference type="EMBL" id="EWC44258.1"/>
    </source>
</evidence>
<dbReference type="PROSITE" id="PS50048">
    <property type="entry name" value="ZN2_CY6_FUNGAL_2"/>
    <property type="match status" value="1"/>
</dbReference>
<proteinExistence type="predicted"/>
<keyword evidence="1" id="KW-0539">Nucleus</keyword>
<dbReference type="Gene3D" id="4.10.240.10">
    <property type="entry name" value="Zn(2)-C6 fungal-type DNA-binding domain"/>
    <property type="match status" value="1"/>
</dbReference>
<dbReference type="AlphaFoldDB" id="W7HWG3"/>
<organism evidence="4 5">
    <name type="scientific">Drechslerella stenobrocha 248</name>
    <dbReference type="NCBI Taxonomy" id="1043628"/>
    <lineage>
        <taxon>Eukaryota</taxon>
        <taxon>Fungi</taxon>
        <taxon>Dikarya</taxon>
        <taxon>Ascomycota</taxon>
        <taxon>Pezizomycotina</taxon>
        <taxon>Orbiliomycetes</taxon>
        <taxon>Orbiliales</taxon>
        <taxon>Orbiliaceae</taxon>
        <taxon>Drechslerella</taxon>
    </lineage>
</organism>
<gene>
    <name evidence="4" type="ORF">DRE_01084</name>
</gene>
<evidence type="ECO:0000313" key="5">
    <source>
        <dbReference type="Proteomes" id="UP000024837"/>
    </source>
</evidence>
<dbReference type="OrthoDB" id="3031538at2759"/>
<dbReference type="InterPro" id="IPR053157">
    <property type="entry name" value="Sterol_Uptake_Regulator"/>
</dbReference>
<feature type="domain" description="Zn(2)-C6 fungal-type" evidence="3">
    <location>
        <begin position="112"/>
        <end position="142"/>
    </location>
</feature>
<dbReference type="InterPro" id="IPR021858">
    <property type="entry name" value="Fun_TF"/>
</dbReference>
<dbReference type="PANTHER" id="PTHR47784:SF5">
    <property type="entry name" value="STEROL UPTAKE CONTROL PROTEIN 2"/>
    <property type="match status" value="1"/>
</dbReference>
<evidence type="ECO:0000256" key="2">
    <source>
        <dbReference type="SAM" id="MobiDB-lite"/>
    </source>
</evidence>
<feature type="region of interest" description="Disordered" evidence="2">
    <location>
        <begin position="1"/>
        <end position="20"/>
    </location>
</feature>
<evidence type="ECO:0000259" key="3">
    <source>
        <dbReference type="PROSITE" id="PS50048"/>
    </source>
</evidence>
<dbReference type="CDD" id="cd00067">
    <property type="entry name" value="GAL4"/>
    <property type="match status" value="1"/>
</dbReference>
<name>W7HWG3_9PEZI</name>
<keyword evidence="5" id="KW-1185">Reference proteome</keyword>